<keyword evidence="1" id="KW-0472">Membrane</keyword>
<dbReference type="AlphaFoldDB" id="A0A4Y9T949"/>
<comment type="caution">
    <text evidence="2">The sequence shown here is derived from an EMBL/GenBank/DDBJ whole genome shotgun (WGS) entry which is preliminary data.</text>
</comment>
<keyword evidence="3" id="KW-1185">Reference proteome</keyword>
<protein>
    <submittedName>
        <fullName evidence="2">Uncharacterized protein</fullName>
    </submittedName>
</protein>
<sequence length="175" mass="18702">MGFDDLLNDEMIIERTDGSRSGPHKCGFSSDPDSVRVFDVQLLVAEQDHVLRILPNGTVERYLVTSADFSSGMPPHIPASYQLKLRKSTAIPPQPHVAKHTTVNIHQSTGVQVGDHNVVNIQHALTQLLAQVEQAPAPAEDKTEVKNRLAALLAHPLVVSIVGGLAGGAAGLVSK</sequence>
<evidence type="ECO:0000313" key="3">
    <source>
        <dbReference type="Proteomes" id="UP000297258"/>
    </source>
</evidence>
<feature type="transmembrane region" description="Helical" evidence="1">
    <location>
        <begin position="149"/>
        <end position="173"/>
    </location>
</feature>
<reference evidence="2 3" key="1">
    <citation type="submission" date="2019-03" db="EMBL/GenBank/DDBJ databases">
        <title>Draft genome of Massilia hortus sp. nov., a novel bacterial species of the Oxalobacteraceae family.</title>
        <authorList>
            <person name="Peta V."/>
            <person name="Raths R."/>
            <person name="Bucking H."/>
        </authorList>
    </citation>
    <scope>NUCLEOTIDE SEQUENCE [LARGE SCALE GENOMIC DNA]</scope>
    <source>
        <strain evidence="2 3">ONC3</strain>
    </source>
</reference>
<evidence type="ECO:0000313" key="2">
    <source>
        <dbReference type="EMBL" id="TFW34638.1"/>
    </source>
</evidence>
<organism evidence="2 3">
    <name type="scientific">Massilia horti</name>
    <dbReference type="NCBI Taxonomy" id="2562153"/>
    <lineage>
        <taxon>Bacteria</taxon>
        <taxon>Pseudomonadati</taxon>
        <taxon>Pseudomonadota</taxon>
        <taxon>Betaproteobacteria</taxon>
        <taxon>Burkholderiales</taxon>
        <taxon>Oxalobacteraceae</taxon>
        <taxon>Telluria group</taxon>
        <taxon>Massilia</taxon>
    </lineage>
</organism>
<dbReference type="RefSeq" id="WP_135188365.1">
    <property type="nucleotide sequence ID" value="NZ_SPUM01000023.1"/>
</dbReference>
<gene>
    <name evidence="2" type="ORF">E4O92_03500</name>
</gene>
<dbReference type="EMBL" id="SPUM01000023">
    <property type="protein sequence ID" value="TFW34638.1"/>
    <property type="molecule type" value="Genomic_DNA"/>
</dbReference>
<dbReference type="OrthoDB" id="799968at2"/>
<evidence type="ECO:0000256" key="1">
    <source>
        <dbReference type="SAM" id="Phobius"/>
    </source>
</evidence>
<dbReference type="Proteomes" id="UP000297258">
    <property type="component" value="Unassembled WGS sequence"/>
</dbReference>
<keyword evidence="1" id="KW-0812">Transmembrane</keyword>
<accession>A0A4Y9T949</accession>
<proteinExistence type="predicted"/>
<name>A0A4Y9T949_9BURK</name>
<keyword evidence="1" id="KW-1133">Transmembrane helix</keyword>